<keyword evidence="1" id="KW-0812">Transmembrane</keyword>
<keyword evidence="1" id="KW-0472">Membrane</keyword>
<gene>
    <name evidence="2" type="ORF">ENS41_01460</name>
</gene>
<feature type="transmembrane region" description="Helical" evidence="1">
    <location>
        <begin position="34"/>
        <end position="57"/>
    </location>
</feature>
<evidence type="ECO:0000256" key="1">
    <source>
        <dbReference type="SAM" id="Phobius"/>
    </source>
</evidence>
<proteinExistence type="predicted"/>
<protein>
    <submittedName>
        <fullName evidence="2">Uncharacterized protein</fullName>
    </submittedName>
</protein>
<organism evidence="2">
    <name type="scientific">candidate division WOR-3 bacterium</name>
    <dbReference type="NCBI Taxonomy" id="2052148"/>
    <lineage>
        <taxon>Bacteria</taxon>
        <taxon>Bacteria division WOR-3</taxon>
    </lineage>
</organism>
<keyword evidence="1" id="KW-1133">Transmembrane helix</keyword>
<name>A0A7C4CCT0_UNCW3</name>
<dbReference type="AlphaFoldDB" id="A0A7C4CCT0"/>
<accession>A0A7C4CCT0</accession>
<dbReference type="EMBL" id="DSUT01000026">
    <property type="protein sequence ID" value="HGK27609.1"/>
    <property type="molecule type" value="Genomic_DNA"/>
</dbReference>
<sequence length="73" mass="7984">MLRTIFMIGLFALAGLFLLKVVFGIFGFFFGLLLALVRLAIVVAIVGAAIYLVLAIVSPETARRLRERWSGGN</sequence>
<reference evidence="2" key="1">
    <citation type="journal article" date="2020" name="mSystems">
        <title>Genome- and Community-Level Interaction Insights into Carbon Utilization and Element Cycling Functions of Hydrothermarchaeota in Hydrothermal Sediment.</title>
        <authorList>
            <person name="Zhou Z."/>
            <person name="Liu Y."/>
            <person name="Xu W."/>
            <person name="Pan J."/>
            <person name="Luo Z.H."/>
            <person name="Li M."/>
        </authorList>
    </citation>
    <scope>NUCLEOTIDE SEQUENCE [LARGE SCALE GENOMIC DNA]</scope>
    <source>
        <strain evidence="2">SpSt-488</strain>
    </source>
</reference>
<comment type="caution">
    <text evidence="2">The sequence shown here is derived from an EMBL/GenBank/DDBJ whole genome shotgun (WGS) entry which is preliminary data.</text>
</comment>
<evidence type="ECO:0000313" key="2">
    <source>
        <dbReference type="EMBL" id="HGK27609.1"/>
    </source>
</evidence>